<protein>
    <submittedName>
        <fullName evidence="2">Uncharacterized protein</fullName>
    </submittedName>
</protein>
<dbReference type="AlphaFoldDB" id="A0AAV6HLD0"/>
<comment type="caution">
    <text evidence="2">The sequence shown here is derived from an EMBL/GenBank/DDBJ whole genome shotgun (WGS) entry which is preliminary data.</text>
</comment>
<evidence type="ECO:0000313" key="2">
    <source>
        <dbReference type="EMBL" id="KAG5514838.1"/>
    </source>
</evidence>
<evidence type="ECO:0000256" key="1">
    <source>
        <dbReference type="SAM" id="MobiDB-lite"/>
    </source>
</evidence>
<proteinExistence type="predicted"/>
<reference evidence="2 3" key="1">
    <citation type="submission" date="2020-08" db="EMBL/GenBank/DDBJ databases">
        <title>Plant Genome Project.</title>
        <authorList>
            <person name="Zhang R.-G."/>
        </authorList>
    </citation>
    <scope>NUCLEOTIDE SEQUENCE [LARGE SCALE GENOMIC DNA]</scope>
    <source>
        <strain evidence="2">WSP0</strain>
        <tissue evidence="2">Leaf</tissue>
    </source>
</reference>
<evidence type="ECO:0000313" key="3">
    <source>
        <dbReference type="Proteomes" id="UP000823749"/>
    </source>
</evidence>
<accession>A0AAV6HLD0</accession>
<keyword evidence="3" id="KW-1185">Reference proteome</keyword>
<gene>
    <name evidence="2" type="ORF">RHGRI_036025</name>
</gene>
<sequence length="135" mass="15123">MEEKLLLSREICSKEGRLEREGKGPERRLCWRERDLRRESWFNSGGNWPARDLEGKLMEVTRSVESQAMPVQSQGFAADQPEGAGVRDSASLVRMDASSSEEEEEAAVAILRRRNRSLIGCIFPCSSIVAVVVVV</sequence>
<name>A0AAV6HLD0_9ERIC</name>
<dbReference type="EMBL" id="JACTNZ010000013">
    <property type="protein sequence ID" value="KAG5514838.1"/>
    <property type="molecule type" value="Genomic_DNA"/>
</dbReference>
<organism evidence="2 3">
    <name type="scientific">Rhododendron griersonianum</name>
    <dbReference type="NCBI Taxonomy" id="479676"/>
    <lineage>
        <taxon>Eukaryota</taxon>
        <taxon>Viridiplantae</taxon>
        <taxon>Streptophyta</taxon>
        <taxon>Embryophyta</taxon>
        <taxon>Tracheophyta</taxon>
        <taxon>Spermatophyta</taxon>
        <taxon>Magnoliopsida</taxon>
        <taxon>eudicotyledons</taxon>
        <taxon>Gunneridae</taxon>
        <taxon>Pentapetalae</taxon>
        <taxon>asterids</taxon>
        <taxon>Ericales</taxon>
        <taxon>Ericaceae</taxon>
        <taxon>Ericoideae</taxon>
        <taxon>Rhodoreae</taxon>
        <taxon>Rhododendron</taxon>
    </lineage>
</organism>
<dbReference type="Proteomes" id="UP000823749">
    <property type="component" value="Chromosome 13"/>
</dbReference>
<feature type="region of interest" description="Disordered" evidence="1">
    <location>
        <begin position="71"/>
        <end position="98"/>
    </location>
</feature>